<evidence type="ECO:0000313" key="4">
    <source>
        <dbReference type="Proteomes" id="UP000000226"/>
    </source>
</evidence>
<feature type="domain" description="GRAM" evidence="2">
    <location>
        <begin position="85"/>
        <end position="163"/>
    </location>
</feature>
<gene>
    <name evidence="3" type="ORF">PHAVU_004G138600g</name>
</gene>
<dbReference type="Gramene" id="ESW24532">
    <property type="protein sequence ID" value="ESW24532"/>
    <property type="gene ID" value="PHAVU_004G138600g"/>
</dbReference>
<evidence type="ECO:0000256" key="1">
    <source>
        <dbReference type="ARBA" id="ARBA00009414"/>
    </source>
</evidence>
<evidence type="ECO:0000313" key="3">
    <source>
        <dbReference type="EMBL" id="ESW24532.1"/>
    </source>
</evidence>
<dbReference type="Gene3D" id="2.30.29.30">
    <property type="entry name" value="Pleckstrin-homology domain (PH domain)/Phosphotyrosine-binding domain (PTB)"/>
    <property type="match status" value="1"/>
</dbReference>
<dbReference type="Proteomes" id="UP000000226">
    <property type="component" value="Chromosome 4"/>
</dbReference>
<dbReference type="STRING" id="3885.V7C2X8"/>
<organism evidence="3 4">
    <name type="scientific">Phaseolus vulgaris</name>
    <name type="common">Kidney bean</name>
    <name type="synonym">French bean</name>
    <dbReference type="NCBI Taxonomy" id="3885"/>
    <lineage>
        <taxon>Eukaryota</taxon>
        <taxon>Viridiplantae</taxon>
        <taxon>Streptophyta</taxon>
        <taxon>Embryophyta</taxon>
        <taxon>Tracheophyta</taxon>
        <taxon>Spermatophyta</taxon>
        <taxon>Magnoliopsida</taxon>
        <taxon>eudicotyledons</taxon>
        <taxon>Gunneridae</taxon>
        <taxon>Pentapetalae</taxon>
        <taxon>rosids</taxon>
        <taxon>fabids</taxon>
        <taxon>Fabales</taxon>
        <taxon>Fabaceae</taxon>
        <taxon>Papilionoideae</taxon>
        <taxon>50 kb inversion clade</taxon>
        <taxon>NPAAA clade</taxon>
        <taxon>indigoferoid/millettioid clade</taxon>
        <taxon>Phaseoleae</taxon>
        <taxon>Phaseolus</taxon>
    </lineage>
</organism>
<dbReference type="AlphaFoldDB" id="V7C2X8"/>
<dbReference type="OrthoDB" id="1736712at2759"/>
<dbReference type="InterPro" id="IPR011993">
    <property type="entry name" value="PH-like_dom_sf"/>
</dbReference>
<dbReference type="SMR" id="V7C2X8"/>
<dbReference type="EMBL" id="CM002291">
    <property type="protein sequence ID" value="ESW24532.1"/>
    <property type="molecule type" value="Genomic_DNA"/>
</dbReference>
<dbReference type="OMA" id="HIFGMQE"/>
<reference evidence="4" key="1">
    <citation type="journal article" date="2014" name="Nat. Genet.">
        <title>A reference genome for common bean and genome-wide analysis of dual domestications.</title>
        <authorList>
            <person name="Schmutz J."/>
            <person name="McClean P.E."/>
            <person name="Mamidi S."/>
            <person name="Wu G.A."/>
            <person name="Cannon S.B."/>
            <person name="Grimwood J."/>
            <person name="Jenkins J."/>
            <person name="Shu S."/>
            <person name="Song Q."/>
            <person name="Chavarro C."/>
            <person name="Torres-Torres M."/>
            <person name="Geffroy V."/>
            <person name="Moghaddam S.M."/>
            <person name="Gao D."/>
            <person name="Abernathy B."/>
            <person name="Barry K."/>
            <person name="Blair M."/>
            <person name="Brick M.A."/>
            <person name="Chovatia M."/>
            <person name="Gepts P."/>
            <person name="Goodstein D.M."/>
            <person name="Gonzales M."/>
            <person name="Hellsten U."/>
            <person name="Hyten D.L."/>
            <person name="Jia G."/>
            <person name="Kelly J.D."/>
            <person name="Kudrna D."/>
            <person name="Lee R."/>
            <person name="Richard M.M."/>
            <person name="Miklas P.N."/>
            <person name="Osorno J.M."/>
            <person name="Rodrigues J."/>
            <person name="Thareau V."/>
            <person name="Urrea C.A."/>
            <person name="Wang M."/>
            <person name="Yu Y."/>
            <person name="Zhang M."/>
            <person name="Wing R.A."/>
            <person name="Cregan P.B."/>
            <person name="Rokhsar D.S."/>
            <person name="Jackson S.A."/>
        </authorList>
    </citation>
    <scope>NUCLEOTIDE SEQUENCE [LARGE SCALE GENOMIC DNA]</scope>
    <source>
        <strain evidence="4">cv. G19833</strain>
    </source>
</reference>
<sequence length="223" mass="25245">MKSFPTTSPGRFISFPHLDDDLPQNQISVDSYSFISKGKENDTGKSSSFTCRIHDHVKMGPNLSEILKGKLSLGARIIQEGGRGNIFKNVFGMQEKEQLLKASQCYLYTTAGPIAGVLFISTEKVAFYSERPITFSSVTGELARAPYKVLIPIGRIKEVNESQNVNNVEQKYIEIVTEDDSEFWFLGFLRFEKALKNLNKAISMSNHYQKEKIHHGCVHCEKW</sequence>
<proteinExistence type="inferred from homology"/>
<dbReference type="InterPro" id="IPR037848">
    <property type="entry name" value="GEM-like"/>
</dbReference>
<keyword evidence="4" id="KW-1185">Reference proteome</keyword>
<dbReference type="Pfam" id="PF02893">
    <property type="entry name" value="GRAM"/>
    <property type="match status" value="1"/>
</dbReference>
<evidence type="ECO:0000259" key="2">
    <source>
        <dbReference type="SMART" id="SM00568"/>
    </source>
</evidence>
<protein>
    <recommendedName>
        <fullName evidence="2">GRAM domain-containing protein</fullName>
    </recommendedName>
</protein>
<dbReference type="SMART" id="SM00568">
    <property type="entry name" value="GRAM"/>
    <property type="match status" value="1"/>
</dbReference>
<name>V7C2X8_PHAVU</name>
<dbReference type="InterPro" id="IPR004182">
    <property type="entry name" value="GRAM"/>
</dbReference>
<comment type="similarity">
    <text evidence="1">Belongs to the GEM family.</text>
</comment>
<dbReference type="PANTHER" id="PTHR31969">
    <property type="entry name" value="GEM-LIKE PROTEIN 2"/>
    <property type="match status" value="1"/>
</dbReference>
<accession>V7C2X8</accession>
<dbReference type="eggNOG" id="ENOG502RXWZ">
    <property type="taxonomic scope" value="Eukaryota"/>
</dbReference>